<feature type="region of interest" description="Disordered" evidence="1">
    <location>
        <begin position="403"/>
        <end position="491"/>
    </location>
</feature>
<dbReference type="AlphaFoldDB" id="A0A7S3NPQ9"/>
<reference evidence="2" key="1">
    <citation type="submission" date="2021-01" db="EMBL/GenBank/DDBJ databases">
        <authorList>
            <person name="Corre E."/>
            <person name="Pelletier E."/>
            <person name="Niang G."/>
            <person name="Scheremetjew M."/>
            <person name="Finn R."/>
            <person name="Kale V."/>
            <person name="Holt S."/>
            <person name="Cochrane G."/>
            <person name="Meng A."/>
            <person name="Brown T."/>
            <person name="Cohen L."/>
        </authorList>
    </citation>
    <scope>NUCLEOTIDE SEQUENCE</scope>
    <source>
        <strain evidence="2">CCMP1510</strain>
    </source>
</reference>
<feature type="compositionally biased region" description="Pro residues" evidence="1">
    <location>
        <begin position="471"/>
        <end position="491"/>
    </location>
</feature>
<sequence>MSQSGNLRAKAITLLCASFELLSKEEVAKTYDDHDGNLNEVCAVLSTLEVSKQRNRNQKEEEAIPLAEANGTTDLGWIKHTEHEEEEEEMDEATRRKKALLQKNKRNLLTRTSAESLVQVTEDDEATAQKKASLQANKQSMLMRVRTTVSGITDEEASKLIVDGVHLDKIQFDYADEPPKLVSTEVDLGGHRKKRLVVKLITSVADPLTHCKKSSANTQKQEDIPNIIHSITQRFENTGFELGQLNMIVERTPRDFVVLRANLLSTLTKSNEVNKNDEAAQLILPPIPNWVPLALRTNSSSKAGAGAGATAAALAAGISVATAGAAVPIVAPIAAAVVGGSAAVAAVTQSNRNLRHHIEEELAKCTFIKDVQEALLTSTAPAALKDHAIRTLKRFMTHGGHKSIFQKPVSRPSITSPAVPEDEEEDVDDDHHTIDGAKKKIKKKNLQTDKFQAAWKETADTTSKNLQRPSRPAPPPPPNVKSPPAPPVFQM</sequence>
<organism evidence="2">
    <name type="scientific">Aureoumbra lagunensis</name>
    <dbReference type="NCBI Taxonomy" id="44058"/>
    <lineage>
        <taxon>Eukaryota</taxon>
        <taxon>Sar</taxon>
        <taxon>Stramenopiles</taxon>
        <taxon>Ochrophyta</taxon>
        <taxon>Pelagophyceae</taxon>
        <taxon>Pelagomonadales</taxon>
        <taxon>Aureoumbra</taxon>
    </lineage>
</organism>
<protein>
    <submittedName>
        <fullName evidence="2">Uncharacterized protein</fullName>
    </submittedName>
</protein>
<evidence type="ECO:0000313" key="2">
    <source>
        <dbReference type="EMBL" id="CAE0371263.1"/>
    </source>
</evidence>
<feature type="compositionally biased region" description="Basic and acidic residues" evidence="1">
    <location>
        <begin position="429"/>
        <end position="438"/>
    </location>
</feature>
<gene>
    <name evidence="2" type="ORF">ALAG00032_LOCUS12045</name>
</gene>
<evidence type="ECO:0000256" key="1">
    <source>
        <dbReference type="SAM" id="MobiDB-lite"/>
    </source>
</evidence>
<name>A0A7S3NPQ9_9STRA</name>
<accession>A0A7S3NPQ9</accession>
<proteinExistence type="predicted"/>
<dbReference type="EMBL" id="HBIJ01018269">
    <property type="protein sequence ID" value="CAE0371263.1"/>
    <property type="molecule type" value="Transcribed_RNA"/>
</dbReference>